<evidence type="ECO:0000313" key="1">
    <source>
        <dbReference type="EMBL" id="CAG8613895.1"/>
    </source>
</evidence>
<name>A0A9N9GN78_9GLOM</name>
<sequence>MLDVVNSFLAPKEWYFLPPIKTEFRHDTGGFNRNSFSPNSRIVASTFLSIYLK</sequence>
<dbReference type="EMBL" id="CAJVPQ010002961">
    <property type="protein sequence ID" value="CAG8613895.1"/>
    <property type="molecule type" value="Genomic_DNA"/>
</dbReference>
<proteinExistence type="predicted"/>
<evidence type="ECO:0000313" key="2">
    <source>
        <dbReference type="Proteomes" id="UP000789570"/>
    </source>
</evidence>
<organism evidence="1 2">
    <name type="scientific">Funneliformis caledonium</name>
    <dbReference type="NCBI Taxonomy" id="1117310"/>
    <lineage>
        <taxon>Eukaryota</taxon>
        <taxon>Fungi</taxon>
        <taxon>Fungi incertae sedis</taxon>
        <taxon>Mucoromycota</taxon>
        <taxon>Glomeromycotina</taxon>
        <taxon>Glomeromycetes</taxon>
        <taxon>Glomerales</taxon>
        <taxon>Glomeraceae</taxon>
        <taxon>Funneliformis</taxon>
    </lineage>
</organism>
<protein>
    <submittedName>
        <fullName evidence="1">3606_t:CDS:1</fullName>
    </submittedName>
</protein>
<reference evidence="1" key="1">
    <citation type="submission" date="2021-06" db="EMBL/GenBank/DDBJ databases">
        <authorList>
            <person name="Kallberg Y."/>
            <person name="Tangrot J."/>
            <person name="Rosling A."/>
        </authorList>
    </citation>
    <scope>NUCLEOTIDE SEQUENCE</scope>
    <source>
        <strain evidence="1">UK204</strain>
    </source>
</reference>
<comment type="caution">
    <text evidence="1">The sequence shown here is derived from an EMBL/GenBank/DDBJ whole genome shotgun (WGS) entry which is preliminary data.</text>
</comment>
<gene>
    <name evidence="1" type="ORF">FCALED_LOCUS9207</name>
</gene>
<keyword evidence="2" id="KW-1185">Reference proteome</keyword>
<feature type="non-terminal residue" evidence="1">
    <location>
        <position position="1"/>
    </location>
</feature>
<accession>A0A9N9GN78</accession>
<dbReference type="Proteomes" id="UP000789570">
    <property type="component" value="Unassembled WGS sequence"/>
</dbReference>
<dbReference type="AlphaFoldDB" id="A0A9N9GN78"/>